<organism evidence="18 19">
    <name type="scientific">Methylomonas koyamae</name>
    <dbReference type="NCBI Taxonomy" id="702114"/>
    <lineage>
        <taxon>Bacteria</taxon>
        <taxon>Pseudomonadati</taxon>
        <taxon>Pseudomonadota</taxon>
        <taxon>Gammaproteobacteria</taxon>
        <taxon>Methylococcales</taxon>
        <taxon>Methylococcaceae</taxon>
        <taxon>Methylomonas</taxon>
    </lineage>
</organism>
<keyword evidence="11 14" id="KW-0472">Membrane</keyword>
<evidence type="ECO:0000256" key="5">
    <source>
        <dbReference type="ARBA" id="ARBA00022496"/>
    </source>
</evidence>
<evidence type="ECO:0000256" key="10">
    <source>
        <dbReference type="ARBA" id="ARBA00023077"/>
    </source>
</evidence>
<evidence type="ECO:0000256" key="15">
    <source>
        <dbReference type="RuleBase" id="RU003357"/>
    </source>
</evidence>
<evidence type="ECO:0000259" key="17">
    <source>
        <dbReference type="SMART" id="SM00965"/>
    </source>
</evidence>
<evidence type="ECO:0000256" key="6">
    <source>
        <dbReference type="ARBA" id="ARBA00022692"/>
    </source>
</evidence>
<evidence type="ECO:0000256" key="12">
    <source>
        <dbReference type="ARBA" id="ARBA00023170"/>
    </source>
</evidence>
<dbReference type="Pfam" id="PF07660">
    <property type="entry name" value="STN"/>
    <property type="match status" value="1"/>
</dbReference>
<dbReference type="FunFam" id="2.170.130.10:FF:000001">
    <property type="entry name" value="Catecholate siderophore TonB-dependent receptor"/>
    <property type="match status" value="1"/>
</dbReference>
<accession>A0AA91DH22</accession>
<keyword evidence="3 14" id="KW-0813">Transport</keyword>
<dbReference type="Pfam" id="PF07715">
    <property type="entry name" value="Plug"/>
    <property type="match status" value="1"/>
</dbReference>
<name>A0AA91DH22_9GAMM</name>
<feature type="signal peptide" evidence="16">
    <location>
        <begin position="1"/>
        <end position="26"/>
    </location>
</feature>
<comment type="caution">
    <text evidence="18">The sequence shown here is derived from an EMBL/GenBank/DDBJ whole genome shotgun (WGS) entry which is preliminary data.</text>
</comment>
<evidence type="ECO:0000256" key="13">
    <source>
        <dbReference type="ARBA" id="ARBA00023237"/>
    </source>
</evidence>
<dbReference type="AlphaFoldDB" id="A0AA91DH22"/>
<dbReference type="GO" id="GO:0015891">
    <property type="term" value="P:siderophore transport"/>
    <property type="evidence" value="ECO:0007669"/>
    <property type="project" value="InterPro"/>
</dbReference>
<dbReference type="SUPFAM" id="SSF56935">
    <property type="entry name" value="Porins"/>
    <property type="match status" value="1"/>
</dbReference>
<evidence type="ECO:0000256" key="14">
    <source>
        <dbReference type="PROSITE-ProRule" id="PRU01360"/>
    </source>
</evidence>
<protein>
    <recommendedName>
        <fullName evidence="17">Secretin/TonB short N-terminal domain-containing protein</fullName>
    </recommendedName>
</protein>
<dbReference type="GO" id="GO:0015344">
    <property type="term" value="F:siderophore uptake transmembrane transporter activity"/>
    <property type="evidence" value="ECO:0007669"/>
    <property type="project" value="TreeGrafter"/>
</dbReference>
<keyword evidence="5" id="KW-0410">Iron transport</keyword>
<dbReference type="GO" id="GO:0038023">
    <property type="term" value="F:signaling receptor activity"/>
    <property type="evidence" value="ECO:0007669"/>
    <property type="project" value="InterPro"/>
</dbReference>
<keyword evidence="7 16" id="KW-0732">Signal</keyword>
<dbReference type="CDD" id="cd01347">
    <property type="entry name" value="ligand_gated_channel"/>
    <property type="match status" value="1"/>
</dbReference>
<evidence type="ECO:0000256" key="2">
    <source>
        <dbReference type="ARBA" id="ARBA00009810"/>
    </source>
</evidence>
<keyword evidence="4 14" id="KW-1134">Transmembrane beta strand</keyword>
<keyword evidence="19" id="KW-1185">Reference proteome</keyword>
<dbReference type="Gene3D" id="3.55.50.30">
    <property type="match status" value="1"/>
</dbReference>
<dbReference type="EMBL" id="LUUL01000007">
    <property type="protein sequence ID" value="OAI30292.1"/>
    <property type="molecule type" value="Genomic_DNA"/>
</dbReference>
<comment type="subcellular location">
    <subcellularLocation>
        <location evidence="1 14">Cell outer membrane</location>
        <topology evidence="1 14">Multi-pass membrane protein</topology>
    </subcellularLocation>
</comment>
<evidence type="ECO:0000256" key="1">
    <source>
        <dbReference type="ARBA" id="ARBA00004571"/>
    </source>
</evidence>
<dbReference type="NCBIfam" id="TIGR01783">
    <property type="entry name" value="TonB-siderophor"/>
    <property type="match status" value="1"/>
</dbReference>
<dbReference type="GO" id="GO:0009279">
    <property type="term" value="C:cell outer membrane"/>
    <property type="evidence" value="ECO:0007669"/>
    <property type="project" value="UniProtKB-SubCell"/>
</dbReference>
<evidence type="ECO:0000256" key="4">
    <source>
        <dbReference type="ARBA" id="ARBA00022452"/>
    </source>
</evidence>
<evidence type="ECO:0000256" key="9">
    <source>
        <dbReference type="ARBA" id="ARBA00023065"/>
    </source>
</evidence>
<keyword evidence="6 14" id="KW-0812">Transmembrane</keyword>
<dbReference type="Gene3D" id="2.170.130.10">
    <property type="entry name" value="TonB-dependent receptor, plug domain"/>
    <property type="match status" value="1"/>
</dbReference>
<dbReference type="InterPro" id="IPR010105">
    <property type="entry name" value="TonB_sidphr_rcpt"/>
</dbReference>
<gene>
    <name evidence="18" type="ORF">A1356_21675</name>
</gene>
<sequence>MRQRFTFRAAPFAMAFLALAGRPLQAAETGVGATKAYTIPAGNLSQALTRFADQADIKLIFNPELTRNLNAPQLQGQLTVEQGLHELLQGSGLMFRVSDRNTIVIEKKPVSSGAQPQSTTTLPSVTVTGARFSPDDDPVSYSARNATTATKTSTAIVDTPFSIQVLSPQVMRDTQAVRLADALENVSGVRRSFNSGGVYDNFLIRGFQVQDTFRDGFRTDYIDVDLANVERIEVLKGAAAGLYGRIEPGGAINYEIKKPLAEAQYSVQQQFGSYDFFRTVADATGPLNQDKSVRYRAILTYQGANSFRDEIEDNRISFTPSLAWDITAQTRAYLNYEYKNHEYHYDTGIPNVGDRPANVPFNRRYGILDAPLASSENHLVNFTLSHDFNQDWTLKFLGNFRSQNRDFPMESYMNGLRGDNRTMNMDVYRARVEEDHWMGEVNLTGHFRTGPVAHSALLAGEYYYDQWNWIEGYIDSVADVSVTPRPLDLYNPQYQHSSEMPDIHLQWAYGGRSEWYGFTFQDEAQLTERWRLLFTGRYQEMRSSSSDYCDALTGPCGFDNPGFHPQTDSAFTPRVGTSYKLMPWLSLFASYSESMSSAQGRQTLSGAAAGPTLGDQKEIGLKGSWLEDRINATLAFYDLNKTNIAIAIPGFGNFVELTGEARSRGVEVDVTGKVTDNLSLIASYAYTDSMITKDPDFVGNRMPNVPRNAGSLWAKYEFDNGLGFGAGVYLTDQREGNRANTWQMPGYARVDTSISYTFKLGKSLLSAQLNVNNLLDKEYYADYRPDSFAIPGAPRSFLGSIRLDF</sequence>
<proteinExistence type="inferred from homology"/>
<dbReference type="PANTHER" id="PTHR32552:SF68">
    <property type="entry name" value="FERRICHROME OUTER MEMBRANE TRANSPORTER_PHAGE RECEPTOR"/>
    <property type="match status" value="1"/>
</dbReference>
<evidence type="ECO:0000313" key="19">
    <source>
        <dbReference type="Proteomes" id="UP000077734"/>
    </source>
</evidence>
<evidence type="ECO:0000256" key="8">
    <source>
        <dbReference type="ARBA" id="ARBA00023004"/>
    </source>
</evidence>
<keyword evidence="9" id="KW-0406">Ion transport</keyword>
<dbReference type="InterPro" id="IPR037066">
    <property type="entry name" value="Plug_dom_sf"/>
</dbReference>
<dbReference type="RefSeq" id="WP_064024045.1">
    <property type="nucleotide sequence ID" value="NZ_LUUL01000007.1"/>
</dbReference>
<keyword evidence="12" id="KW-0675">Receptor</keyword>
<evidence type="ECO:0000256" key="3">
    <source>
        <dbReference type="ARBA" id="ARBA00022448"/>
    </source>
</evidence>
<keyword evidence="13 14" id="KW-0998">Cell outer membrane</keyword>
<dbReference type="InterPro" id="IPR036942">
    <property type="entry name" value="Beta-barrel_TonB_sf"/>
</dbReference>
<dbReference type="Pfam" id="PF00593">
    <property type="entry name" value="TonB_dep_Rec_b-barrel"/>
    <property type="match status" value="1"/>
</dbReference>
<evidence type="ECO:0000256" key="11">
    <source>
        <dbReference type="ARBA" id="ARBA00023136"/>
    </source>
</evidence>
<keyword evidence="10 15" id="KW-0798">TonB box</keyword>
<dbReference type="InterPro" id="IPR012910">
    <property type="entry name" value="Plug_dom"/>
</dbReference>
<reference evidence="18 19" key="1">
    <citation type="submission" date="2016-03" db="EMBL/GenBank/DDBJ databases">
        <authorList>
            <person name="Heylen K."/>
            <person name="De Vos P."/>
            <person name="Vekeman B."/>
        </authorList>
    </citation>
    <scope>NUCLEOTIDE SEQUENCE [LARGE SCALE GENOMIC DNA]</scope>
    <source>
        <strain evidence="18 19">R-49807</strain>
    </source>
</reference>
<comment type="similarity">
    <text evidence="2 14 15">Belongs to the TonB-dependent receptor family.</text>
</comment>
<dbReference type="SMART" id="SM00965">
    <property type="entry name" value="STN"/>
    <property type="match status" value="1"/>
</dbReference>
<dbReference type="InterPro" id="IPR039426">
    <property type="entry name" value="TonB-dep_rcpt-like"/>
</dbReference>
<dbReference type="PROSITE" id="PS52016">
    <property type="entry name" value="TONB_DEPENDENT_REC_3"/>
    <property type="match status" value="1"/>
</dbReference>
<dbReference type="Proteomes" id="UP000077734">
    <property type="component" value="Unassembled WGS sequence"/>
</dbReference>
<dbReference type="PANTHER" id="PTHR32552">
    <property type="entry name" value="FERRICHROME IRON RECEPTOR-RELATED"/>
    <property type="match status" value="1"/>
</dbReference>
<keyword evidence="8" id="KW-0408">Iron</keyword>
<feature type="domain" description="Secretin/TonB short N-terminal" evidence="17">
    <location>
        <begin position="57"/>
        <end position="108"/>
    </location>
</feature>
<dbReference type="InterPro" id="IPR000531">
    <property type="entry name" value="Beta-barrel_TonB"/>
</dbReference>
<evidence type="ECO:0000256" key="7">
    <source>
        <dbReference type="ARBA" id="ARBA00022729"/>
    </source>
</evidence>
<dbReference type="InterPro" id="IPR011662">
    <property type="entry name" value="Secretin/TonB_short_N"/>
</dbReference>
<dbReference type="Gene3D" id="2.40.170.20">
    <property type="entry name" value="TonB-dependent receptor, beta-barrel domain"/>
    <property type="match status" value="1"/>
</dbReference>
<evidence type="ECO:0000256" key="16">
    <source>
        <dbReference type="SAM" id="SignalP"/>
    </source>
</evidence>
<feature type="chain" id="PRO_5041691008" description="Secretin/TonB short N-terminal domain-containing protein" evidence="16">
    <location>
        <begin position="27"/>
        <end position="805"/>
    </location>
</feature>
<evidence type="ECO:0000313" key="18">
    <source>
        <dbReference type="EMBL" id="OAI30292.1"/>
    </source>
</evidence>